<accession>A0A0G1MVG4</accession>
<comment type="caution">
    <text evidence="2">The sequence shown here is derived from an EMBL/GenBank/DDBJ whole genome shotgun (WGS) entry which is preliminary data.</text>
</comment>
<evidence type="ECO:0000313" key="2">
    <source>
        <dbReference type="EMBL" id="KKU12147.1"/>
    </source>
</evidence>
<gene>
    <name evidence="2" type="ORF">UX19_C0006G0023</name>
</gene>
<protein>
    <submittedName>
        <fullName evidence="2">Uncharacterized protein</fullName>
    </submittedName>
</protein>
<sequence length="176" mass="19644">MAVGDGGIGMDGGTSMGAVRGERETSSRERFIDAKMEHFGPGAQAFPDFLASMFPESPDAKNAARRLIGWADTFLEHTRDWPILEIRTDYKDINPNLHIGFDRRKGQIYISGPYLELNLPLHVFRRVSAGKIPQYLDSGPEFVEFISKETAGYEEKLTIFGGGKVVYERTPVTTVE</sequence>
<dbReference type="EMBL" id="LCLG01000006">
    <property type="protein sequence ID" value="KKU12147.1"/>
    <property type="molecule type" value="Genomic_DNA"/>
</dbReference>
<evidence type="ECO:0000256" key="1">
    <source>
        <dbReference type="SAM" id="MobiDB-lite"/>
    </source>
</evidence>
<proteinExistence type="predicted"/>
<name>A0A0G1MVG4_9BACT</name>
<organism evidence="2 3">
    <name type="scientific">Candidatus Woesebacteria bacterium GW2011_GWA1_45_8</name>
    <dbReference type="NCBI Taxonomy" id="1618559"/>
    <lineage>
        <taxon>Bacteria</taxon>
        <taxon>Candidatus Woeseibacteriota</taxon>
    </lineage>
</organism>
<dbReference type="Proteomes" id="UP000034653">
    <property type="component" value="Unassembled WGS sequence"/>
</dbReference>
<feature type="region of interest" description="Disordered" evidence="1">
    <location>
        <begin position="1"/>
        <end position="27"/>
    </location>
</feature>
<reference evidence="2 3" key="1">
    <citation type="journal article" date="2015" name="Nature">
        <title>rRNA introns, odd ribosomes, and small enigmatic genomes across a large radiation of phyla.</title>
        <authorList>
            <person name="Brown C.T."/>
            <person name="Hug L.A."/>
            <person name="Thomas B.C."/>
            <person name="Sharon I."/>
            <person name="Castelle C.J."/>
            <person name="Singh A."/>
            <person name="Wilkins M.J."/>
            <person name="Williams K.H."/>
            <person name="Banfield J.F."/>
        </authorList>
    </citation>
    <scope>NUCLEOTIDE SEQUENCE [LARGE SCALE GENOMIC DNA]</scope>
</reference>
<evidence type="ECO:0000313" key="3">
    <source>
        <dbReference type="Proteomes" id="UP000034653"/>
    </source>
</evidence>
<feature type="compositionally biased region" description="Gly residues" evidence="1">
    <location>
        <begin position="1"/>
        <end position="15"/>
    </location>
</feature>
<dbReference type="AlphaFoldDB" id="A0A0G1MVG4"/>